<keyword evidence="5" id="KW-1185">Reference proteome</keyword>
<name>A0A2B4SNJ2_STYPI</name>
<dbReference type="EMBL" id="LSMT01000043">
    <property type="protein sequence ID" value="PFX30936.1"/>
    <property type="molecule type" value="Genomic_DNA"/>
</dbReference>
<dbReference type="InterPro" id="IPR007421">
    <property type="entry name" value="Schlafen_AlbA_2_dom"/>
</dbReference>
<dbReference type="AlphaFoldDB" id="A0A2B4SNJ2"/>
<accession>A0A2B4SNJ2</accession>
<evidence type="ECO:0000313" key="5">
    <source>
        <dbReference type="Proteomes" id="UP000225706"/>
    </source>
</evidence>
<dbReference type="Proteomes" id="UP000225706">
    <property type="component" value="Unassembled WGS sequence"/>
</dbReference>
<evidence type="ECO:0000313" key="4">
    <source>
        <dbReference type="EMBL" id="PFX30936.1"/>
    </source>
</evidence>
<protein>
    <submittedName>
        <fullName evidence="4">Schlafen family member 13</fullName>
    </submittedName>
</protein>
<dbReference type="SUPFAM" id="SSF52540">
    <property type="entry name" value="P-loop containing nucleoside triphosphate hydrolases"/>
    <property type="match status" value="1"/>
</dbReference>
<comment type="caution">
    <text evidence="4">The sequence shown here is derived from an EMBL/GenBank/DDBJ whole genome shotgun (WGS) entry which is preliminary data.</text>
</comment>
<dbReference type="InterPro" id="IPR029684">
    <property type="entry name" value="Schlafen"/>
</dbReference>
<sequence length="966" mass="109332">MSKRKAQDSPQKAKLSKPTCSQEQLEHATDYEALFADSGFAGSQDNDPSLTEATRISRGCSTSQEEETMEVVYESDEKQSTSPMCTGETRSHREFCEHHLFCKITLAVSVDTNKKKKKKTKKEDAGAEGCSTNADILKMCNALLNSGGGLLEMELTELQDDGTSEKDSVDSYWRKIEPSLREMIKPSSYDDVFDRCVLSNKIQLFVNAPKQFCTKNYNLYVPSDGSVLPASRDKVAEILMQKPQGSRREANSNVRVALKELLKVPEEFSCNEEFGLTESKQLQYKNYTSGNDLFANHSQREKICKQLSAFGNCDGGVALLGVTDDRRVQGVDLTKNSKDYVVNEIRSLVNKVCPNFEPERGIHWDVAFHPVMEYESHCVVVITMAGIQYSGGVFAKSPESYELRRDEAGKQVPRLLEFHEWKKRVDGARLPENSKGMNELLSKFEKMQISKGALFTIKGGVQRIRDSFFKVDEEFSILPKGAADNLSKEAQEVIHEIQRACCKDWNRGLLVVSRSWLRDTGGKAIDGLICDVLVVSRNMGGLHLYTLCNTVDETSQNYSKEAAQAIKRSLQDNGARGQKFYVSFHVVSCCGRVKVESPLLDGRFPKSYDLESPREKLNEILKAMVIGLTAVPSTLSSKVGETILNLLTEEQFCLVHYMIDKTRELWVKGVAGTGKTLVAVEIIKKIRQRENLGVDEILYVCENEGIANHVRRSRSCTVVCRKTFLDSVFRQARHVIKDEVHNYEQPSGIESWYEKAKRIVRQHDPDRPGYLWFFIDLFQKSHEFPSGIPNEDQQQPQFRLTKIIRNSNKIFRRAKKVLGDVSKVEFDIGHDFEGEEVEEIPYIAKETSQIEVLKKVLQELLDKGYNHGDIAVLFLKKERIPFDEELSVALNGSPWMSAEGNDSDAIVVSTVLKYSGLDRPVLVLVDVKKTLYRRQLRPFLFSAVTRAMVKLIMIYEKKQGCYGRAH</sequence>
<dbReference type="Gene3D" id="3.30.950.30">
    <property type="entry name" value="Schlafen, AAA domain"/>
    <property type="match status" value="1"/>
</dbReference>
<dbReference type="PANTHER" id="PTHR12155:SF30">
    <property type="entry name" value="PROTEIN SLFN14"/>
    <property type="match status" value="1"/>
</dbReference>
<dbReference type="Pfam" id="PF21026">
    <property type="entry name" value="SLFN_GTPase-like"/>
    <property type="match status" value="1"/>
</dbReference>
<reference evidence="5" key="1">
    <citation type="journal article" date="2017" name="bioRxiv">
        <title>Comparative analysis of the genomes of Stylophora pistillata and Acropora digitifera provides evidence for extensive differences between species of corals.</title>
        <authorList>
            <person name="Voolstra C.R."/>
            <person name="Li Y."/>
            <person name="Liew Y.J."/>
            <person name="Baumgarten S."/>
            <person name="Zoccola D."/>
            <person name="Flot J.-F."/>
            <person name="Tambutte S."/>
            <person name="Allemand D."/>
            <person name="Aranda M."/>
        </authorList>
    </citation>
    <scope>NUCLEOTIDE SEQUENCE [LARGE SCALE GENOMIC DNA]</scope>
</reference>
<evidence type="ECO:0000256" key="1">
    <source>
        <dbReference type="SAM" id="MobiDB-lite"/>
    </source>
</evidence>
<dbReference type="PANTHER" id="PTHR12155">
    <property type="entry name" value="SCHLAFEN"/>
    <property type="match status" value="1"/>
</dbReference>
<dbReference type="InterPro" id="IPR048729">
    <property type="entry name" value="SLFN_GTPase-like"/>
</dbReference>
<gene>
    <name evidence="4" type="primary">SLFN13</name>
    <name evidence="4" type="ORF">AWC38_SpisGene4283</name>
</gene>
<feature type="region of interest" description="Disordered" evidence="1">
    <location>
        <begin position="36"/>
        <end position="86"/>
    </location>
</feature>
<evidence type="ECO:0000259" key="2">
    <source>
        <dbReference type="Pfam" id="PF04326"/>
    </source>
</evidence>
<feature type="domain" description="Schlafen GTPase-like" evidence="3">
    <location>
        <begin position="478"/>
        <end position="609"/>
    </location>
</feature>
<dbReference type="InterPro" id="IPR027417">
    <property type="entry name" value="P-loop_NTPase"/>
</dbReference>
<dbReference type="InterPro" id="IPR038461">
    <property type="entry name" value="Schlafen_AlbA_2_dom_sf"/>
</dbReference>
<dbReference type="Gene3D" id="3.40.50.300">
    <property type="entry name" value="P-loop containing nucleotide triphosphate hydrolases"/>
    <property type="match status" value="1"/>
</dbReference>
<proteinExistence type="predicted"/>
<organism evidence="4 5">
    <name type="scientific">Stylophora pistillata</name>
    <name type="common">Smooth cauliflower coral</name>
    <dbReference type="NCBI Taxonomy" id="50429"/>
    <lineage>
        <taxon>Eukaryota</taxon>
        <taxon>Metazoa</taxon>
        <taxon>Cnidaria</taxon>
        <taxon>Anthozoa</taxon>
        <taxon>Hexacorallia</taxon>
        <taxon>Scleractinia</taxon>
        <taxon>Astrocoeniina</taxon>
        <taxon>Pocilloporidae</taxon>
        <taxon>Stylophora</taxon>
    </lineage>
</organism>
<dbReference type="OrthoDB" id="5954683at2759"/>
<feature type="region of interest" description="Disordered" evidence="1">
    <location>
        <begin position="1"/>
        <end position="23"/>
    </location>
</feature>
<feature type="domain" description="Schlafen AlbA-2" evidence="2">
    <location>
        <begin position="278"/>
        <end position="368"/>
    </location>
</feature>
<evidence type="ECO:0000259" key="3">
    <source>
        <dbReference type="Pfam" id="PF21026"/>
    </source>
</evidence>
<feature type="compositionally biased region" description="Polar residues" evidence="1">
    <location>
        <begin position="41"/>
        <end position="63"/>
    </location>
</feature>
<dbReference type="Pfam" id="PF04326">
    <property type="entry name" value="SLFN_AlbA_2"/>
    <property type="match status" value="1"/>
</dbReference>